<name>A0A5D3WNE5_9BACT</name>
<evidence type="ECO:0000313" key="2">
    <source>
        <dbReference type="Proteomes" id="UP000324159"/>
    </source>
</evidence>
<keyword evidence="2" id="KW-1185">Reference proteome</keyword>
<protein>
    <submittedName>
        <fullName evidence="1">Uncharacterized protein</fullName>
    </submittedName>
</protein>
<proteinExistence type="predicted"/>
<comment type="caution">
    <text evidence="1">The sequence shown here is derived from an EMBL/GenBank/DDBJ whole genome shotgun (WGS) entry which is preliminary data.</text>
</comment>
<dbReference type="AlphaFoldDB" id="A0A5D3WNE5"/>
<reference evidence="1 2" key="1">
    <citation type="submission" date="2019-07" db="EMBL/GenBank/DDBJ databases">
        <title>Genomic Encyclopedia of Type Strains, Phase IV (KMG-IV): sequencing the most valuable type-strain genomes for metagenomic binning, comparative biology and taxonomic classification.</title>
        <authorList>
            <person name="Goeker M."/>
        </authorList>
    </citation>
    <scope>NUCLEOTIDE SEQUENCE [LARGE SCALE GENOMIC DNA]</scope>
    <source>
        <strain evidence="1 2">SS015</strain>
    </source>
</reference>
<accession>A0A5D3WNE5</accession>
<organism evidence="1 2">
    <name type="scientific">Geothermobacter ehrlichii</name>
    <dbReference type="NCBI Taxonomy" id="213224"/>
    <lineage>
        <taxon>Bacteria</taxon>
        <taxon>Pseudomonadati</taxon>
        <taxon>Thermodesulfobacteriota</taxon>
        <taxon>Desulfuromonadia</taxon>
        <taxon>Desulfuromonadales</taxon>
        <taxon>Geothermobacteraceae</taxon>
        <taxon>Geothermobacter</taxon>
    </lineage>
</organism>
<gene>
    <name evidence="1" type="ORF">EDC39_10113</name>
</gene>
<sequence>MEQAWLTHLLPEELPSPIDRLYFGAEFCCWRMPGIDSIRRAADLCRRLGIGLTLVTPVFYESWLPQAAALLEELPDILAENDELLFSDLGMAELARQRCPGLTLVCGRALSGQKRGPRVLGLDLTPVQIDYFRRGTWYSGPSRELLRELGVGRVELDNLLQGIAPLPAGLAGTLHLPYAMVTSSRNCPFREPRHGKPCRPVCGEVFTLKSAETPVLLYQGGNTQFLHNDRLPPEVERLGIDRIVRHLHLPA</sequence>
<dbReference type="OrthoDB" id="5401561at2"/>
<dbReference type="RefSeq" id="WP_148894062.1">
    <property type="nucleotide sequence ID" value="NZ_VNIB01000001.1"/>
</dbReference>
<dbReference type="EMBL" id="VNIB01000001">
    <property type="protein sequence ID" value="TYO99853.1"/>
    <property type="molecule type" value="Genomic_DNA"/>
</dbReference>
<dbReference type="Proteomes" id="UP000324159">
    <property type="component" value="Unassembled WGS sequence"/>
</dbReference>
<evidence type="ECO:0000313" key="1">
    <source>
        <dbReference type="EMBL" id="TYO99853.1"/>
    </source>
</evidence>